<dbReference type="Proteomes" id="UP000249402">
    <property type="component" value="Unassembled WGS sequence"/>
</dbReference>
<reference evidence="3 4" key="1">
    <citation type="submission" date="2018-02" db="EMBL/GenBank/DDBJ databases">
        <title>The genomes of Aspergillus section Nigri reveals drivers in fungal speciation.</title>
        <authorList>
            <consortium name="DOE Joint Genome Institute"/>
            <person name="Vesth T.C."/>
            <person name="Nybo J."/>
            <person name="Theobald S."/>
            <person name="Brandl J."/>
            <person name="Frisvad J.C."/>
            <person name="Nielsen K.F."/>
            <person name="Lyhne E.K."/>
            <person name="Kogle M.E."/>
            <person name="Kuo A."/>
            <person name="Riley R."/>
            <person name="Clum A."/>
            <person name="Nolan M."/>
            <person name="Lipzen A."/>
            <person name="Salamov A."/>
            <person name="Henrissat B."/>
            <person name="Wiebenga A."/>
            <person name="De vries R.P."/>
            <person name="Grigoriev I.V."/>
            <person name="Mortensen U.H."/>
            <person name="Andersen M.R."/>
            <person name="Baker S.E."/>
        </authorList>
    </citation>
    <scope>NUCLEOTIDE SEQUENCE [LARGE SCALE GENOMIC DNA]</scope>
    <source>
        <strain evidence="3 4">CBS 121593</strain>
    </source>
</reference>
<accession>A0A395HAE0</accession>
<gene>
    <name evidence="3" type="ORF">BO80DRAFT_452550</name>
</gene>
<evidence type="ECO:0000256" key="1">
    <source>
        <dbReference type="SAM" id="MobiDB-lite"/>
    </source>
</evidence>
<dbReference type="GeneID" id="37226822"/>
<dbReference type="VEuPathDB" id="FungiDB:BO80DRAFT_452550"/>
<evidence type="ECO:0000259" key="2">
    <source>
        <dbReference type="Pfam" id="PF13391"/>
    </source>
</evidence>
<dbReference type="Pfam" id="PF13391">
    <property type="entry name" value="HNH_2"/>
    <property type="match status" value="1"/>
</dbReference>
<evidence type="ECO:0000313" key="3">
    <source>
        <dbReference type="EMBL" id="RAL04463.1"/>
    </source>
</evidence>
<feature type="compositionally biased region" description="Polar residues" evidence="1">
    <location>
        <begin position="82"/>
        <end position="95"/>
    </location>
</feature>
<keyword evidence="4" id="KW-1185">Reference proteome</keyword>
<feature type="domain" description="HNH nuclease" evidence="2">
    <location>
        <begin position="130"/>
        <end position="217"/>
    </location>
</feature>
<sequence length="327" mass="37197">MTSITSELASEERANLIRRLSLVPGLKYLDSATHAMLWLGDIEKLKVTNLLSTFTESCLYKPTLKAWLARSQRRNEPPQPTDLVSPTAAPNTPQKRNFRDSSRSPSKPPRLKKRSNPAKDIVNERDGGRCVITKMSEPIQVCHIYPFALGSKPKSERESFWRLLGCFWTSETIAKWKESIIHSEDIDIPPNSEAPQNVLCLSTIVHVLWASARLAFEPVKLSEDQTSLTMRFWWLPLRTFSKHVDLRVAPFLPSDLRASPLNAKLWNRETDEPIYSGHLMTLTTRDPESMPLPSFDLLQMQWTLNRIAALAGAADVIDEEFEPDFES</sequence>
<dbReference type="EMBL" id="KZ824424">
    <property type="protein sequence ID" value="RAL04463.1"/>
    <property type="molecule type" value="Genomic_DNA"/>
</dbReference>
<dbReference type="OrthoDB" id="5416097at2759"/>
<feature type="region of interest" description="Disordered" evidence="1">
    <location>
        <begin position="71"/>
        <end position="122"/>
    </location>
</feature>
<dbReference type="InterPro" id="IPR003615">
    <property type="entry name" value="HNH_nuc"/>
</dbReference>
<dbReference type="AlphaFoldDB" id="A0A395HAE0"/>
<dbReference type="RefSeq" id="XP_025578790.1">
    <property type="nucleotide sequence ID" value="XM_025721957.1"/>
</dbReference>
<evidence type="ECO:0000313" key="4">
    <source>
        <dbReference type="Proteomes" id="UP000249402"/>
    </source>
</evidence>
<protein>
    <recommendedName>
        <fullName evidence="2">HNH nuclease domain-containing protein</fullName>
    </recommendedName>
</protein>
<organism evidence="3 4">
    <name type="scientific">Aspergillus ibericus CBS 121593</name>
    <dbReference type="NCBI Taxonomy" id="1448316"/>
    <lineage>
        <taxon>Eukaryota</taxon>
        <taxon>Fungi</taxon>
        <taxon>Dikarya</taxon>
        <taxon>Ascomycota</taxon>
        <taxon>Pezizomycotina</taxon>
        <taxon>Eurotiomycetes</taxon>
        <taxon>Eurotiomycetidae</taxon>
        <taxon>Eurotiales</taxon>
        <taxon>Aspergillaceae</taxon>
        <taxon>Aspergillus</taxon>
        <taxon>Aspergillus subgen. Circumdati</taxon>
    </lineage>
</organism>
<proteinExistence type="predicted"/>
<name>A0A395HAE0_9EURO</name>